<dbReference type="RefSeq" id="WP_114056120.1">
    <property type="nucleotide sequence ID" value="NZ_CP030862.1"/>
</dbReference>
<dbReference type="EMBL" id="CP030862">
    <property type="protein sequence ID" value="AXE24931.1"/>
    <property type="molecule type" value="Genomic_DNA"/>
</dbReference>
<keyword evidence="4" id="KW-1185">Reference proteome</keyword>
<dbReference type="Proteomes" id="UP000252004">
    <property type="component" value="Chromosome"/>
</dbReference>
<name>A0A344U210_9ACTN</name>
<evidence type="ECO:0000259" key="2">
    <source>
        <dbReference type="Pfam" id="PF23621"/>
    </source>
</evidence>
<evidence type="ECO:0000313" key="3">
    <source>
        <dbReference type="EMBL" id="AXE24931.1"/>
    </source>
</evidence>
<dbReference type="InterPro" id="IPR053344">
    <property type="entry name" value="cAMP-inducible_BP74-like"/>
</dbReference>
<dbReference type="PANTHER" id="PTHR35883">
    <property type="entry name" value="CYCLIC AMP-INDUCIBLE PROTEIN BP74-RELATED"/>
    <property type="match status" value="1"/>
</dbReference>
<feature type="chain" id="PRO_5017005474" evidence="1">
    <location>
        <begin position="28"/>
        <end position="153"/>
    </location>
</feature>
<keyword evidence="1" id="KW-0732">Signal</keyword>
<evidence type="ECO:0000256" key="1">
    <source>
        <dbReference type="SAM" id="SignalP"/>
    </source>
</evidence>
<gene>
    <name evidence="3" type="ORF">C0216_17060</name>
</gene>
<dbReference type="AlphaFoldDB" id="A0A344U210"/>
<protein>
    <submittedName>
        <fullName evidence="3">Calmodulin-binding protein</fullName>
    </submittedName>
</protein>
<dbReference type="OrthoDB" id="1495671at2"/>
<organism evidence="3 4">
    <name type="scientific">Streptomyces globosus</name>
    <dbReference type="NCBI Taxonomy" id="68209"/>
    <lineage>
        <taxon>Bacteria</taxon>
        <taxon>Bacillati</taxon>
        <taxon>Actinomycetota</taxon>
        <taxon>Actinomycetes</taxon>
        <taxon>Kitasatosporales</taxon>
        <taxon>Streptomycetaceae</taxon>
        <taxon>Streptomyces</taxon>
    </lineage>
</organism>
<dbReference type="Pfam" id="PF23621">
    <property type="entry name" value="BP74_N"/>
    <property type="match status" value="1"/>
</dbReference>
<accession>A0A344U210</accession>
<feature type="signal peptide" evidence="1">
    <location>
        <begin position="1"/>
        <end position="27"/>
    </location>
</feature>
<dbReference type="PANTHER" id="PTHR35883:SF1">
    <property type="entry name" value="CALMODULIN-BINDING PROTEIN CAM-BP15-RELATED"/>
    <property type="match status" value="1"/>
</dbReference>
<evidence type="ECO:0000313" key="4">
    <source>
        <dbReference type="Proteomes" id="UP000252004"/>
    </source>
</evidence>
<dbReference type="InterPro" id="IPR056422">
    <property type="entry name" value="BP74_N"/>
</dbReference>
<feature type="domain" description="BP74 N-terminal" evidence="2">
    <location>
        <begin position="42"/>
        <end position="151"/>
    </location>
</feature>
<sequence length="153" mass="16639">MRRILTRAGSVAAVSMLALALGQPAQAAQPAEGDTVSAAARATYFEFTDGTDTFVIKLTDPAKIRQARNILSGADTEHRGVMGTVVKTPASYNKPWTYHLDPNSVQFFGMAMEVCDASIAYVDEHLDEVGGALLPRSTWCPWQSKLTRELPRP</sequence>
<dbReference type="KEGG" id="sgz:C0216_17060"/>
<proteinExistence type="predicted"/>
<reference evidence="3 4" key="1">
    <citation type="submission" date="2018-01" db="EMBL/GenBank/DDBJ databases">
        <title>Draft genome Sequence of streptomyces globosus LZH-48.</title>
        <authorList>
            <person name="Ran K."/>
            <person name="Li Z."/>
            <person name="Wei S."/>
            <person name="Dong R."/>
        </authorList>
    </citation>
    <scope>NUCLEOTIDE SEQUENCE [LARGE SCALE GENOMIC DNA]</scope>
    <source>
        <strain evidence="3 4">LZH-48</strain>
    </source>
</reference>